<accession>A0ABT4Y7D2</accession>
<evidence type="ECO:0000313" key="1">
    <source>
        <dbReference type="EMBL" id="MDA8484611.1"/>
    </source>
</evidence>
<dbReference type="Proteomes" id="UP001211689">
    <property type="component" value="Unassembled WGS sequence"/>
</dbReference>
<sequence>MKLTRSRSLLERTKRDPALARALLAESSVLILQGEAASARLILRNLVNATLGFEGLALATGQPNKSLHRMLSARGNPGMDNLSSIIAAIAQNLGVSLQARSLQAP</sequence>
<name>A0ABT4Y7D2_METRE</name>
<gene>
    <name evidence="1" type="ORF">NNO07_16180</name>
</gene>
<proteinExistence type="predicted"/>
<keyword evidence="2" id="KW-1185">Reference proteome</keyword>
<comment type="caution">
    <text evidence="1">The sequence shown here is derived from an EMBL/GenBank/DDBJ whole genome shotgun (WGS) entry which is preliminary data.</text>
</comment>
<dbReference type="EMBL" id="JANEWF010000018">
    <property type="protein sequence ID" value="MDA8484611.1"/>
    <property type="molecule type" value="Genomic_DNA"/>
</dbReference>
<reference evidence="1 2" key="1">
    <citation type="submission" date="2022-07" db="EMBL/GenBank/DDBJ databases">
        <title>Genome Analysis of Selected Gammaproteobacteria from Nigerian Food snails.</title>
        <authorList>
            <person name="Okafor A.C."/>
        </authorList>
    </citation>
    <scope>NUCLEOTIDE SEQUENCE [LARGE SCALE GENOMIC DNA]</scope>
    <source>
        <strain evidence="1 2">Awg 2</strain>
    </source>
</reference>
<protein>
    <submittedName>
        <fullName evidence="1">Transcriptional regulator</fullName>
    </submittedName>
</protein>
<dbReference type="RefSeq" id="WP_271471311.1">
    <property type="nucleotide sequence ID" value="NZ_JANEWF010000018.1"/>
</dbReference>
<evidence type="ECO:0000313" key="2">
    <source>
        <dbReference type="Proteomes" id="UP001211689"/>
    </source>
</evidence>
<organism evidence="1 2">
    <name type="scientific">Metapseudomonas resinovorans</name>
    <name type="common">Pseudomonas resinovorans</name>
    <dbReference type="NCBI Taxonomy" id="53412"/>
    <lineage>
        <taxon>Bacteria</taxon>
        <taxon>Pseudomonadati</taxon>
        <taxon>Pseudomonadota</taxon>
        <taxon>Gammaproteobacteria</taxon>
        <taxon>Pseudomonadales</taxon>
        <taxon>Pseudomonadaceae</taxon>
        <taxon>Metapseudomonas</taxon>
    </lineage>
</organism>